<reference evidence="3 4" key="1">
    <citation type="submission" date="2022-07" db="EMBL/GenBank/DDBJ databases">
        <title>Novel species in genus cellulomonas.</title>
        <authorList>
            <person name="Ye L."/>
        </authorList>
    </citation>
    <scope>NUCLEOTIDE SEQUENCE [LARGE SCALE GENOMIC DNA]</scope>
    <source>
        <strain evidence="4">zg-Y908</strain>
    </source>
</reference>
<evidence type="ECO:0008006" key="5">
    <source>
        <dbReference type="Google" id="ProtNLM"/>
    </source>
</evidence>
<evidence type="ECO:0000313" key="4">
    <source>
        <dbReference type="Proteomes" id="UP001317322"/>
    </source>
</evidence>
<feature type="compositionally biased region" description="Pro residues" evidence="1">
    <location>
        <begin position="36"/>
        <end position="59"/>
    </location>
</feature>
<name>A0ABY5K237_9CELL</name>
<organism evidence="3 4">
    <name type="scientific">Cellulomonas wangsupingiae</name>
    <dbReference type="NCBI Taxonomy" id="2968085"/>
    <lineage>
        <taxon>Bacteria</taxon>
        <taxon>Bacillati</taxon>
        <taxon>Actinomycetota</taxon>
        <taxon>Actinomycetes</taxon>
        <taxon>Micrococcales</taxon>
        <taxon>Cellulomonadaceae</taxon>
        <taxon>Cellulomonas</taxon>
    </lineage>
</organism>
<evidence type="ECO:0000313" key="3">
    <source>
        <dbReference type="EMBL" id="UUI64080.1"/>
    </source>
</evidence>
<proteinExistence type="predicted"/>
<feature type="region of interest" description="Disordered" evidence="1">
    <location>
        <begin position="1"/>
        <end position="63"/>
    </location>
</feature>
<sequence length="193" mass="20054">MGNPWAPSDQSQAPGRQAPEQQPATTPDGGGWPEHAPAPGPHGPGPHAPGPHPVPPPDPAGVARAARTTMWSAAALLVGLLLSGASYPAMLLAPVTALTGFVLAILAVVRAARARARGPVVVLPVVLLLASLGWVVVSAQTLLYVDAARDYQQCRSAALTQQAERTCALQLEDDMEERLRSMLGSRGLPTPRP</sequence>
<dbReference type="Proteomes" id="UP001317322">
    <property type="component" value="Chromosome"/>
</dbReference>
<keyword evidence="2" id="KW-1133">Transmembrane helix</keyword>
<feature type="transmembrane region" description="Helical" evidence="2">
    <location>
        <begin position="121"/>
        <end position="145"/>
    </location>
</feature>
<evidence type="ECO:0000256" key="1">
    <source>
        <dbReference type="SAM" id="MobiDB-lite"/>
    </source>
</evidence>
<keyword evidence="4" id="KW-1185">Reference proteome</keyword>
<keyword evidence="2" id="KW-0472">Membrane</keyword>
<evidence type="ECO:0000256" key="2">
    <source>
        <dbReference type="SAM" id="Phobius"/>
    </source>
</evidence>
<dbReference type="RefSeq" id="WP_227565638.1">
    <property type="nucleotide sequence ID" value="NZ_CP101989.1"/>
</dbReference>
<keyword evidence="2" id="KW-0812">Transmembrane</keyword>
<dbReference type="EMBL" id="CP101989">
    <property type="protein sequence ID" value="UUI64080.1"/>
    <property type="molecule type" value="Genomic_DNA"/>
</dbReference>
<feature type="transmembrane region" description="Helical" evidence="2">
    <location>
        <begin position="91"/>
        <end position="109"/>
    </location>
</feature>
<protein>
    <recommendedName>
        <fullName evidence="5">DUF4190 domain-containing protein</fullName>
    </recommendedName>
</protein>
<feature type="compositionally biased region" description="Polar residues" evidence="1">
    <location>
        <begin position="8"/>
        <end position="25"/>
    </location>
</feature>
<gene>
    <name evidence="3" type="ORF">NP075_13205</name>
</gene>
<accession>A0ABY5K237</accession>